<dbReference type="PIRSF" id="PIRSF005457">
    <property type="entry name" value="Glx"/>
    <property type="match status" value="1"/>
</dbReference>
<evidence type="ECO:0000259" key="8">
    <source>
        <dbReference type="SMART" id="SM00849"/>
    </source>
</evidence>
<dbReference type="SUPFAM" id="SSF56281">
    <property type="entry name" value="Metallo-hydrolase/oxidoreductase"/>
    <property type="match status" value="1"/>
</dbReference>
<dbReference type="InterPro" id="IPR050110">
    <property type="entry name" value="Glyoxalase_II_hydrolase"/>
</dbReference>
<protein>
    <recommendedName>
        <fullName evidence="7">Hydroxyacylglutathione hydrolase</fullName>
        <ecNumber evidence="7">3.1.2.6</ecNumber>
    </recommendedName>
    <alternativeName>
        <fullName evidence="7">Glyoxalase II</fullName>
        <shortName evidence="7">Glx II</shortName>
    </alternativeName>
</protein>
<dbReference type="GO" id="GO:0019243">
    <property type="term" value="P:methylglyoxal catabolic process to D-lactate via S-lactoyl-glutathione"/>
    <property type="evidence" value="ECO:0007669"/>
    <property type="project" value="UniProtKB-UniRule"/>
</dbReference>
<name>A0A1I4I441_9RHOB</name>
<evidence type="ECO:0000256" key="6">
    <source>
        <dbReference type="ARBA" id="ARBA00022833"/>
    </source>
</evidence>
<evidence type="ECO:0000256" key="7">
    <source>
        <dbReference type="HAMAP-Rule" id="MF_01374"/>
    </source>
</evidence>
<dbReference type="AlphaFoldDB" id="A0A1I4I441"/>
<organism evidence="9 10">
    <name type="scientific">Shimia aestuarii</name>
    <dbReference type="NCBI Taxonomy" id="254406"/>
    <lineage>
        <taxon>Bacteria</taxon>
        <taxon>Pseudomonadati</taxon>
        <taxon>Pseudomonadota</taxon>
        <taxon>Alphaproteobacteria</taxon>
        <taxon>Rhodobacterales</taxon>
        <taxon>Roseobacteraceae</taxon>
    </lineage>
</organism>
<sequence length="255" mass="27307">MPHQIVTIPCLADNYAFLIHDPASGETALVDAPEPGPILDELERRGWTLTYVLITHHHWDHVDGLPGILAKHRASVVGNANDAERLPELDVAVTEGDTISIGGEAVQVIDVSGHTIGHIAYYFPDTGAVFTADSLMALGCGRLFEGSPEMMWDSLSKLAALPSDTIVCSGHEYTTANGKFALTVDPENPALDARVKAVAEARANGIPTVPSTLAEELATNPFLRGHDPIVQRTVGMEGADPAAVFAEIRKRKDNF</sequence>
<feature type="binding site" evidence="7">
    <location>
        <position position="58"/>
    </location>
    <ligand>
        <name>Zn(2+)</name>
        <dbReference type="ChEBI" id="CHEBI:29105"/>
        <label>1</label>
    </ligand>
</feature>
<evidence type="ECO:0000256" key="2">
    <source>
        <dbReference type="ARBA" id="ARBA00004963"/>
    </source>
</evidence>
<dbReference type="NCBIfam" id="TIGR03413">
    <property type="entry name" value="GSH_gloB"/>
    <property type="match status" value="1"/>
</dbReference>
<feature type="domain" description="Metallo-beta-lactamase" evidence="8">
    <location>
        <begin position="13"/>
        <end position="171"/>
    </location>
</feature>
<keyword evidence="4 7" id="KW-0479">Metal-binding</keyword>
<dbReference type="SMART" id="SM00849">
    <property type="entry name" value="Lactamase_B"/>
    <property type="match status" value="1"/>
</dbReference>
<dbReference type="InterPro" id="IPR001279">
    <property type="entry name" value="Metallo-B-lactamas"/>
</dbReference>
<dbReference type="EC" id="3.1.2.6" evidence="7"/>
<dbReference type="InterPro" id="IPR032282">
    <property type="entry name" value="HAGH_C"/>
</dbReference>
<dbReference type="STRING" id="254406.SAMN04488042_101417"/>
<comment type="catalytic activity">
    <reaction evidence="1 7">
        <text>an S-(2-hydroxyacyl)glutathione + H2O = a 2-hydroxy carboxylate + glutathione + H(+)</text>
        <dbReference type="Rhea" id="RHEA:21864"/>
        <dbReference type="ChEBI" id="CHEBI:15377"/>
        <dbReference type="ChEBI" id="CHEBI:15378"/>
        <dbReference type="ChEBI" id="CHEBI:57925"/>
        <dbReference type="ChEBI" id="CHEBI:58896"/>
        <dbReference type="ChEBI" id="CHEBI:71261"/>
        <dbReference type="EC" id="3.1.2.6"/>
    </reaction>
</comment>
<comment type="similarity">
    <text evidence="3 7">Belongs to the metallo-beta-lactamase superfamily. Glyoxalase II family.</text>
</comment>
<gene>
    <name evidence="7" type="primary">gloB</name>
    <name evidence="9" type="ORF">SAMN04488042_101417</name>
</gene>
<keyword evidence="10" id="KW-1185">Reference proteome</keyword>
<dbReference type="GO" id="GO:0004416">
    <property type="term" value="F:hydroxyacylglutathione hydrolase activity"/>
    <property type="evidence" value="ECO:0007669"/>
    <property type="project" value="UniProtKB-UniRule"/>
</dbReference>
<evidence type="ECO:0000256" key="1">
    <source>
        <dbReference type="ARBA" id="ARBA00001623"/>
    </source>
</evidence>
<dbReference type="PANTHER" id="PTHR43705">
    <property type="entry name" value="HYDROXYACYLGLUTATHIONE HYDROLASE"/>
    <property type="match status" value="1"/>
</dbReference>
<reference evidence="9 10" key="1">
    <citation type="submission" date="2016-10" db="EMBL/GenBank/DDBJ databases">
        <authorList>
            <person name="de Groot N.N."/>
        </authorList>
    </citation>
    <scope>NUCLEOTIDE SEQUENCE [LARGE SCALE GENOMIC DNA]</scope>
    <source>
        <strain evidence="9 10">DSM 15283</strain>
    </source>
</reference>
<dbReference type="PANTHER" id="PTHR43705:SF1">
    <property type="entry name" value="HYDROXYACYLGLUTATHIONE HYDROLASE GLOB"/>
    <property type="match status" value="1"/>
</dbReference>
<evidence type="ECO:0000256" key="5">
    <source>
        <dbReference type="ARBA" id="ARBA00022801"/>
    </source>
</evidence>
<comment type="subunit">
    <text evidence="7">Monomer.</text>
</comment>
<comment type="pathway">
    <text evidence="2 7">Secondary metabolite metabolism; methylglyoxal degradation; (R)-lactate from methylglyoxal: step 2/2.</text>
</comment>
<feature type="binding site" evidence="7">
    <location>
        <position position="133"/>
    </location>
    <ligand>
        <name>Zn(2+)</name>
        <dbReference type="ChEBI" id="CHEBI:29105"/>
        <label>1</label>
    </ligand>
</feature>
<dbReference type="Pfam" id="PF00753">
    <property type="entry name" value="Lactamase_B"/>
    <property type="match status" value="1"/>
</dbReference>
<dbReference type="HAMAP" id="MF_01374">
    <property type="entry name" value="Glyoxalase_2"/>
    <property type="match status" value="1"/>
</dbReference>
<evidence type="ECO:0000313" key="10">
    <source>
        <dbReference type="Proteomes" id="UP000199144"/>
    </source>
</evidence>
<proteinExistence type="inferred from homology"/>
<dbReference type="RefSeq" id="WP_093090411.1">
    <property type="nucleotide sequence ID" value="NZ_FOTQ01000001.1"/>
</dbReference>
<feature type="binding site" evidence="7">
    <location>
        <position position="114"/>
    </location>
    <ligand>
        <name>Zn(2+)</name>
        <dbReference type="ChEBI" id="CHEBI:29105"/>
        <label>1</label>
    </ligand>
</feature>
<evidence type="ECO:0000256" key="3">
    <source>
        <dbReference type="ARBA" id="ARBA00006759"/>
    </source>
</evidence>
<dbReference type="InterPro" id="IPR036866">
    <property type="entry name" value="RibonucZ/Hydroxyglut_hydro"/>
</dbReference>
<dbReference type="EMBL" id="FOTQ01000001">
    <property type="protein sequence ID" value="SFL49125.1"/>
    <property type="molecule type" value="Genomic_DNA"/>
</dbReference>
<evidence type="ECO:0000256" key="4">
    <source>
        <dbReference type="ARBA" id="ARBA00022723"/>
    </source>
</evidence>
<dbReference type="InterPro" id="IPR017782">
    <property type="entry name" value="Hydroxyacylglutathione_Hdrlase"/>
</dbReference>
<feature type="binding site" evidence="7">
    <location>
        <position position="56"/>
    </location>
    <ligand>
        <name>Zn(2+)</name>
        <dbReference type="ChEBI" id="CHEBI:29105"/>
        <label>1</label>
    </ligand>
</feature>
<dbReference type="OrthoDB" id="9802248at2"/>
<feature type="binding site" evidence="7">
    <location>
        <position position="60"/>
    </location>
    <ligand>
        <name>Zn(2+)</name>
        <dbReference type="ChEBI" id="CHEBI:29105"/>
        <label>2</label>
    </ligand>
</feature>
<feature type="binding site" evidence="7">
    <location>
        <position position="61"/>
    </location>
    <ligand>
        <name>Zn(2+)</name>
        <dbReference type="ChEBI" id="CHEBI:29105"/>
        <label>2</label>
    </ligand>
</feature>
<dbReference type="Proteomes" id="UP000199144">
    <property type="component" value="Unassembled WGS sequence"/>
</dbReference>
<comment type="function">
    <text evidence="7">Thiolesterase that catalyzes the hydrolysis of S-D-lactoyl-glutathione to form glutathione and D-lactic acid.</text>
</comment>
<dbReference type="Pfam" id="PF16123">
    <property type="entry name" value="HAGH_C"/>
    <property type="match status" value="1"/>
</dbReference>
<dbReference type="CDD" id="cd07723">
    <property type="entry name" value="hydroxyacylglutathione_hydrolase_MBL-fold"/>
    <property type="match status" value="1"/>
</dbReference>
<dbReference type="Gene3D" id="3.60.15.10">
    <property type="entry name" value="Ribonuclease Z/Hydroxyacylglutathione hydrolase-like"/>
    <property type="match status" value="1"/>
</dbReference>
<dbReference type="GO" id="GO:0046872">
    <property type="term" value="F:metal ion binding"/>
    <property type="evidence" value="ECO:0007669"/>
    <property type="project" value="UniProtKB-KW"/>
</dbReference>
<keyword evidence="6 7" id="KW-0862">Zinc</keyword>
<feature type="binding site" evidence="7">
    <location>
        <position position="171"/>
    </location>
    <ligand>
        <name>Zn(2+)</name>
        <dbReference type="ChEBI" id="CHEBI:29105"/>
        <label>2</label>
    </ligand>
</feature>
<dbReference type="UniPathway" id="UPA00619">
    <property type="reaction ID" value="UER00676"/>
</dbReference>
<accession>A0A1I4I441</accession>
<keyword evidence="5 7" id="KW-0378">Hydrolase</keyword>
<evidence type="ECO:0000313" key="9">
    <source>
        <dbReference type="EMBL" id="SFL49125.1"/>
    </source>
</evidence>
<feature type="binding site" evidence="7">
    <location>
        <position position="133"/>
    </location>
    <ligand>
        <name>Zn(2+)</name>
        <dbReference type="ChEBI" id="CHEBI:29105"/>
        <label>2</label>
    </ligand>
</feature>
<dbReference type="InterPro" id="IPR035680">
    <property type="entry name" value="Clx_II_MBL"/>
</dbReference>
<comment type="cofactor">
    <cofactor evidence="7">
        <name>Zn(2+)</name>
        <dbReference type="ChEBI" id="CHEBI:29105"/>
    </cofactor>
    <text evidence="7">Binds 2 Zn(2+) ions per subunit.</text>
</comment>